<sequence>MPPTHKTWARSPLKPAQPQQLTAMDSSGGGSSSSSPPPSKKARVSESNPKILPGSPPKTRVKDAVFVSDSSGGGASRSSSPPGKKARIPYNHPKLLPRSTPKTQAKAAEAVVLAAAMLRGGTLDQHKEAEALVANEIAPLGKEVSDLLILRLKGTAKEKDDGTWWT</sequence>
<evidence type="ECO:0000313" key="2">
    <source>
        <dbReference type="EMBL" id="CBJ26236.1"/>
    </source>
</evidence>
<feature type="region of interest" description="Disordered" evidence="1">
    <location>
        <begin position="1"/>
        <end position="103"/>
    </location>
</feature>
<keyword evidence="3" id="KW-1185">Reference proteome</keyword>
<protein>
    <submittedName>
        <fullName evidence="2">Uncharacterized protein</fullName>
    </submittedName>
</protein>
<dbReference type="AlphaFoldDB" id="D7FUG6"/>
<reference evidence="2 3" key="1">
    <citation type="journal article" date="2010" name="Nature">
        <title>The Ectocarpus genome and the independent evolution of multicellularity in brown algae.</title>
        <authorList>
            <person name="Cock J.M."/>
            <person name="Sterck L."/>
            <person name="Rouze P."/>
            <person name="Scornet D."/>
            <person name="Allen A.E."/>
            <person name="Amoutzias G."/>
            <person name="Anthouard V."/>
            <person name="Artiguenave F."/>
            <person name="Aury J.M."/>
            <person name="Badger J.H."/>
            <person name="Beszteri B."/>
            <person name="Billiau K."/>
            <person name="Bonnet E."/>
            <person name="Bothwell J.H."/>
            <person name="Bowler C."/>
            <person name="Boyen C."/>
            <person name="Brownlee C."/>
            <person name="Carrano C.J."/>
            <person name="Charrier B."/>
            <person name="Cho G.Y."/>
            <person name="Coelho S.M."/>
            <person name="Collen J."/>
            <person name="Corre E."/>
            <person name="Da Silva C."/>
            <person name="Delage L."/>
            <person name="Delaroque N."/>
            <person name="Dittami S.M."/>
            <person name="Doulbeau S."/>
            <person name="Elias M."/>
            <person name="Farnham G."/>
            <person name="Gachon C.M."/>
            <person name="Gschloessl B."/>
            <person name="Heesch S."/>
            <person name="Jabbari K."/>
            <person name="Jubin C."/>
            <person name="Kawai H."/>
            <person name="Kimura K."/>
            <person name="Kloareg B."/>
            <person name="Kupper F.C."/>
            <person name="Lang D."/>
            <person name="Le Bail A."/>
            <person name="Leblanc C."/>
            <person name="Lerouge P."/>
            <person name="Lohr M."/>
            <person name="Lopez P.J."/>
            <person name="Martens C."/>
            <person name="Maumus F."/>
            <person name="Michel G."/>
            <person name="Miranda-Saavedra D."/>
            <person name="Morales J."/>
            <person name="Moreau H."/>
            <person name="Motomura T."/>
            <person name="Nagasato C."/>
            <person name="Napoli C.A."/>
            <person name="Nelson D.R."/>
            <person name="Nyvall-Collen P."/>
            <person name="Peters A.F."/>
            <person name="Pommier C."/>
            <person name="Potin P."/>
            <person name="Poulain J."/>
            <person name="Quesneville H."/>
            <person name="Read B."/>
            <person name="Rensing S.A."/>
            <person name="Ritter A."/>
            <person name="Rousvoal S."/>
            <person name="Samanta M."/>
            <person name="Samson G."/>
            <person name="Schroeder D.C."/>
            <person name="Segurens B."/>
            <person name="Strittmatter M."/>
            <person name="Tonon T."/>
            <person name="Tregear J.W."/>
            <person name="Valentin K."/>
            <person name="von Dassow P."/>
            <person name="Yamagishi T."/>
            <person name="Van de Peer Y."/>
            <person name="Wincker P."/>
        </authorList>
    </citation>
    <scope>NUCLEOTIDE SEQUENCE [LARGE SCALE GENOMIC DNA]</scope>
    <source>
        <strain evidence="3">Ec32 / CCAP1310/4</strain>
    </source>
</reference>
<dbReference type="Proteomes" id="UP000002630">
    <property type="component" value="Linkage Group LG09"/>
</dbReference>
<dbReference type="InParanoid" id="D7FUG6"/>
<name>D7FUG6_ECTSI</name>
<accession>D7FUG6</accession>
<evidence type="ECO:0000256" key="1">
    <source>
        <dbReference type="SAM" id="MobiDB-lite"/>
    </source>
</evidence>
<organism evidence="2 3">
    <name type="scientific">Ectocarpus siliculosus</name>
    <name type="common">Brown alga</name>
    <name type="synonym">Conferva siliculosa</name>
    <dbReference type="NCBI Taxonomy" id="2880"/>
    <lineage>
        <taxon>Eukaryota</taxon>
        <taxon>Sar</taxon>
        <taxon>Stramenopiles</taxon>
        <taxon>Ochrophyta</taxon>
        <taxon>PX clade</taxon>
        <taxon>Phaeophyceae</taxon>
        <taxon>Ectocarpales</taxon>
        <taxon>Ectocarpaceae</taxon>
        <taxon>Ectocarpus</taxon>
    </lineage>
</organism>
<evidence type="ECO:0000313" key="3">
    <source>
        <dbReference type="Proteomes" id="UP000002630"/>
    </source>
</evidence>
<proteinExistence type="predicted"/>
<gene>
    <name evidence="2" type="ORF">Esi_0027_0143</name>
</gene>
<dbReference type="EMBL" id="FN649734">
    <property type="protein sequence ID" value="CBJ26236.1"/>
    <property type="molecule type" value="Genomic_DNA"/>
</dbReference>
<dbReference type="EMBL" id="FN648453">
    <property type="protein sequence ID" value="CBJ26236.1"/>
    <property type="molecule type" value="Genomic_DNA"/>
</dbReference>